<organism evidence="2 3">
    <name type="scientific">Streptococcus sobrinus W1703</name>
    <dbReference type="NCBI Taxonomy" id="1227275"/>
    <lineage>
        <taxon>Bacteria</taxon>
        <taxon>Bacillati</taxon>
        <taxon>Bacillota</taxon>
        <taxon>Bacilli</taxon>
        <taxon>Lactobacillales</taxon>
        <taxon>Streptococcaceae</taxon>
        <taxon>Streptococcus</taxon>
    </lineage>
</organism>
<protein>
    <submittedName>
        <fullName evidence="2">Flavin reductase</fullName>
    </submittedName>
</protein>
<dbReference type="EMBL" id="AWVA01000123">
    <property type="protein sequence ID" value="ERJ73798.1"/>
    <property type="molecule type" value="Genomic_DNA"/>
</dbReference>
<evidence type="ECO:0000313" key="2">
    <source>
        <dbReference type="EMBL" id="ERJ73798.1"/>
    </source>
</evidence>
<dbReference type="SUPFAM" id="SSF52218">
    <property type="entry name" value="Flavoproteins"/>
    <property type="match status" value="1"/>
</dbReference>
<dbReference type="Gene3D" id="3.40.50.360">
    <property type="match status" value="1"/>
</dbReference>
<feature type="domain" description="NADPH-dependent FMN reductase-like" evidence="1">
    <location>
        <begin position="21"/>
        <end position="160"/>
    </location>
</feature>
<dbReference type="GO" id="GO:0010181">
    <property type="term" value="F:FMN binding"/>
    <property type="evidence" value="ECO:0007669"/>
    <property type="project" value="TreeGrafter"/>
</dbReference>
<evidence type="ECO:0000259" key="1">
    <source>
        <dbReference type="Pfam" id="PF03358"/>
    </source>
</evidence>
<comment type="caution">
    <text evidence="2">The sequence shown here is derived from an EMBL/GenBank/DDBJ whole genome shotgun (WGS) entry which is preliminary data.</text>
</comment>
<dbReference type="InterPro" id="IPR029039">
    <property type="entry name" value="Flavoprotein-like_sf"/>
</dbReference>
<sequence length="200" mass="21949">MMSFITTIQNLFKKEEKNMKNILFIVGSLREGSFNSQMAKQAEQVLAGKANVSYLDWGQVPIMNQDLETPVLPAVQAVRDAVEAADAIWIFSPVYNFSIPGSVKNLLDWLSRAKDLSDTTGKSAIDSKVTTVSLVANGGTDQAAEIYRHLLPFIRTNFVDEVTTSRVNDSAWADGKFVADEATLAQLQKQAEAFLAVTAE</sequence>
<dbReference type="GO" id="GO:0016491">
    <property type="term" value="F:oxidoreductase activity"/>
    <property type="evidence" value="ECO:0007669"/>
    <property type="project" value="InterPro"/>
</dbReference>
<dbReference type="Proteomes" id="UP000016617">
    <property type="component" value="Unassembled WGS sequence"/>
</dbReference>
<dbReference type="PANTHER" id="PTHR30543:SF21">
    <property type="entry name" value="NAD(P)H-DEPENDENT FMN REDUCTASE LOT6"/>
    <property type="match status" value="1"/>
</dbReference>
<dbReference type="PANTHER" id="PTHR30543">
    <property type="entry name" value="CHROMATE REDUCTASE"/>
    <property type="match status" value="1"/>
</dbReference>
<reference evidence="2 3" key="1">
    <citation type="submission" date="2013-06" db="EMBL/GenBank/DDBJ databases">
        <authorList>
            <person name="Weinstock G."/>
            <person name="Sodergren E."/>
            <person name="Lobos E.A."/>
            <person name="Fulton L."/>
            <person name="Fulton R."/>
            <person name="Courtney L."/>
            <person name="Fronick C."/>
            <person name="O'Laughlin M."/>
            <person name="Godfrey J."/>
            <person name="Wilson R.M."/>
            <person name="Miner T."/>
            <person name="Farmer C."/>
            <person name="Delehaunty K."/>
            <person name="Cordes M."/>
            <person name="Minx P."/>
            <person name="Tomlinson C."/>
            <person name="Chen J."/>
            <person name="Wollam A."/>
            <person name="Pepin K.H."/>
            <person name="Bhonagiri V."/>
            <person name="Zhang X."/>
            <person name="Warren W."/>
            <person name="Mitreva M."/>
            <person name="Mardis E.R."/>
            <person name="Wilson R.K."/>
        </authorList>
    </citation>
    <scope>NUCLEOTIDE SEQUENCE [LARGE SCALE GENOMIC DNA]</scope>
    <source>
        <strain evidence="2 3">W1703</strain>
    </source>
</reference>
<dbReference type="HOGENOM" id="CLU_055322_6_0_9"/>
<dbReference type="GO" id="GO:0005829">
    <property type="term" value="C:cytosol"/>
    <property type="evidence" value="ECO:0007669"/>
    <property type="project" value="TreeGrafter"/>
</dbReference>
<gene>
    <name evidence="2" type="ORF">HMPREF1557_02135</name>
</gene>
<dbReference type="InterPro" id="IPR050712">
    <property type="entry name" value="NAD(P)H-dep_reductase"/>
</dbReference>
<name>U2KG22_9STRE</name>
<proteinExistence type="predicted"/>
<dbReference type="Pfam" id="PF03358">
    <property type="entry name" value="FMN_red"/>
    <property type="match status" value="1"/>
</dbReference>
<evidence type="ECO:0000313" key="3">
    <source>
        <dbReference type="Proteomes" id="UP000016617"/>
    </source>
</evidence>
<accession>U2KG22</accession>
<dbReference type="AlphaFoldDB" id="U2KG22"/>
<dbReference type="InterPro" id="IPR005025">
    <property type="entry name" value="FMN_Rdtase-like_dom"/>
</dbReference>
<dbReference type="PATRIC" id="fig|1227275.3.peg.1921"/>